<dbReference type="EMBL" id="JBHUMQ010000003">
    <property type="protein sequence ID" value="MFD2692451.1"/>
    <property type="molecule type" value="Genomic_DNA"/>
</dbReference>
<protein>
    <submittedName>
        <fullName evidence="1">Uncharacterized protein</fullName>
    </submittedName>
</protein>
<dbReference type="RefSeq" id="WP_253059555.1">
    <property type="nucleotide sequence ID" value="NZ_JAMXWM010000004.1"/>
</dbReference>
<name>A0ABW5RY91_9BACL</name>
<sequence length="64" mass="7515">MAYRVIDHIHGFKKQKFDTSLEATEIAFKLAKLQTIFNGKRIHISVMSGRKQITEINIRQEEVR</sequence>
<reference evidence="2" key="1">
    <citation type="journal article" date="2019" name="Int. J. Syst. Evol. Microbiol.">
        <title>The Global Catalogue of Microorganisms (GCM) 10K type strain sequencing project: providing services to taxonomists for standard genome sequencing and annotation.</title>
        <authorList>
            <consortium name="The Broad Institute Genomics Platform"/>
            <consortium name="The Broad Institute Genome Sequencing Center for Infectious Disease"/>
            <person name="Wu L."/>
            <person name="Ma J."/>
        </authorList>
    </citation>
    <scope>NUCLEOTIDE SEQUENCE [LARGE SCALE GENOMIC DNA]</scope>
    <source>
        <strain evidence="2">TISTR 2466</strain>
    </source>
</reference>
<evidence type="ECO:0000313" key="1">
    <source>
        <dbReference type="EMBL" id="MFD2692451.1"/>
    </source>
</evidence>
<gene>
    <name evidence="1" type="ORF">ACFSUE_02170</name>
</gene>
<accession>A0ABW5RY91</accession>
<dbReference type="Proteomes" id="UP001597399">
    <property type="component" value="Unassembled WGS sequence"/>
</dbReference>
<organism evidence="1 2">
    <name type="scientific">Sporolactobacillus shoreicorticis</name>
    <dbReference type="NCBI Taxonomy" id="1923877"/>
    <lineage>
        <taxon>Bacteria</taxon>
        <taxon>Bacillati</taxon>
        <taxon>Bacillota</taxon>
        <taxon>Bacilli</taxon>
        <taxon>Bacillales</taxon>
        <taxon>Sporolactobacillaceae</taxon>
        <taxon>Sporolactobacillus</taxon>
    </lineage>
</organism>
<comment type="caution">
    <text evidence="1">The sequence shown here is derived from an EMBL/GenBank/DDBJ whole genome shotgun (WGS) entry which is preliminary data.</text>
</comment>
<keyword evidence="2" id="KW-1185">Reference proteome</keyword>
<proteinExistence type="predicted"/>
<evidence type="ECO:0000313" key="2">
    <source>
        <dbReference type="Proteomes" id="UP001597399"/>
    </source>
</evidence>